<dbReference type="InterPro" id="IPR014472">
    <property type="entry name" value="CHOPT"/>
</dbReference>
<reference evidence="7 8" key="1">
    <citation type="submission" date="2014-09" db="EMBL/GenBank/DDBJ databases">
        <authorList>
            <person name="Ellenberger Sabrina"/>
        </authorList>
    </citation>
    <scope>NUCLEOTIDE SEQUENCE [LARGE SCALE GENOMIC DNA]</scope>
    <source>
        <strain evidence="7 8">CBS 412.66</strain>
    </source>
</reference>
<evidence type="ECO:0000313" key="8">
    <source>
        <dbReference type="Proteomes" id="UP000054107"/>
    </source>
</evidence>
<keyword evidence="8" id="KW-1185">Reference proteome</keyword>
<name>A0A0B7MU57_9FUNG</name>
<gene>
    <name evidence="7" type="primary">PARPA_03100.1 scaffold 6726</name>
</gene>
<dbReference type="InterPro" id="IPR000462">
    <property type="entry name" value="CDP-OH_P_trans"/>
</dbReference>
<dbReference type="Gene3D" id="1.20.120.1760">
    <property type="match status" value="1"/>
</dbReference>
<feature type="transmembrane region" description="Helical" evidence="6">
    <location>
        <begin position="220"/>
        <end position="243"/>
    </location>
</feature>
<proteinExistence type="inferred from homology"/>
<accession>A0A0B7MU57</accession>
<evidence type="ECO:0000256" key="1">
    <source>
        <dbReference type="ARBA" id="ARBA00004370"/>
    </source>
</evidence>
<evidence type="ECO:0000256" key="2">
    <source>
        <dbReference type="ARBA" id="ARBA00010441"/>
    </source>
</evidence>
<dbReference type="PIRSF" id="PIRSF015665">
    <property type="entry name" value="CHOPT"/>
    <property type="match status" value="1"/>
</dbReference>
<dbReference type="STRING" id="35722.A0A0B7MU57"/>
<keyword evidence="6" id="KW-0812">Transmembrane</keyword>
<keyword evidence="6" id="KW-1133">Transmembrane helix</keyword>
<evidence type="ECO:0000256" key="4">
    <source>
        <dbReference type="ARBA" id="ARBA00023136"/>
    </source>
</evidence>
<feature type="transmembrane region" description="Helical" evidence="6">
    <location>
        <begin position="297"/>
        <end position="318"/>
    </location>
</feature>
<dbReference type="PANTHER" id="PTHR10414:SF37">
    <property type="entry name" value="BB IN A BOXCAR, ISOFORM C"/>
    <property type="match status" value="1"/>
</dbReference>
<feature type="transmembrane region" description="Helical" evidence="6">
    <location>
        <begin position="141"/>
        <end position="159"/>
    </location>
</feature>
<protein>
    <submittedName>
        <fullName evidence="7">Uncharacterized protein</fullName>
    </submittedName>
</protein>
<organism evidence="7 8">
    <name type="scientific">Parasitella parasitica</name>
    <dbReference type="NCBI Taxonomy" id="35722"/>
    <lineage>
        <taxon>Eukaryota</taxon>
        <taxon>Fungi</taxon>
        <taxon>Fungi incertae sedis</taxon>
        <taxon>Mucoromycota</taxon>
        <taxon>Mucoromycotina</taxon>
        <taxon>Mucoromycetes</taxon>
        <taxon>Mucorales</taxon>
        <taxon>Mucorineae</taxon>
        <taxon>Mucoraceae</taxon>
        <taxon>Parasitella</taxon>
    </lineage>
</organism>
<dbReference type="PANTHER" id="PTHR10414">
    <property type="entry name" value="ETHANOLAMINEPHOSPHOTRANSFERASE"/>
    <property type="match status" value="1"/>
</dbReference>
<keyword evidence="4 6" id="KW-0472">Membrane</keyword>
<dbReference type="GO" id="GO:0008654">
    <property type="term" value="P:phospholipid biosynthetic process"/>
    <property type="evidence" value="ECO:0007669"/>
    <property type="project" value="InterPro"/>
</dbReference>
<evidence type="ECO:0000256" key="6">
    <source>
        <dbReference type="SAM" id="Phobius"/>
    </source>
</evidence>
<dbReference type="Proteomes" id="UP000054107">
    <property type="component" value="Unassembled WGS sequence"/>
</dbReference>
<feature type="transmembrane region" description="Helical" evidence="6">
    <location>
        <begin position="51"/>
        <end position="70"/>
    </location>
</feature>
<feature type="transmembrane region" description="Helical" evidence="6">
    <location>
        <begin position="325"/>
        <end position="345"/>
    </location>
</feature>
<dbReference type="InterPro" id="IPR043130">
    <property type="entry name" value="CDP-OH_PTrfase_TM_dom"/>
</dbReference>
<feature type="transmembrane region" description="Helical" evidence="6">
    <location>
        <begin position="264"/>
        <end position="285"/>
    </location>
</feature>
<dbReference type="GO" id="GO:0016020">
    <property type="term" value="C:membrane"/>
    <property type="evidence" value="ECO:0007669"/>
    <property type="project" value="UniProtKB-SubCell"/>
</dbReference>
<evidence type="ECO:0000313" key="7">
    <source>
        <dbReference type="EMBL" id="CEP09571.1"/>
    </source>
</evidence>
<dbReference type="InterPro" id="IPR048254">
    <property type="entry name" value="CDP_ALCOHOL_P_TRANSF_CS"/>
</dbReference>
<sequence length="403" mass="45151">MTKYIPEQSLKGLHLYKYGGVDKSLVSKYVLGPYWNNLVKIFPLWVARPNAITLLGLLIVVANVITLFYYSSELGECPNWVYTTFGIGLFMYQSLDAIDGKQARRTQTSGPLGELFDHGCDALNTTLGVLTWASSTYLGQSWWTVASLCASLGNFYLSTWEEYHTGILFLGHFSGPVEGVLMLVGVHLLSGYFGPAIWVLRVEEVLPFVDFSLNANSKLLGALQLNHVLIVIGGIVTFLNIIVGLYNVIKVKITPTENSKKDSSILKATMGLFPYISMCFWAYKWMRLWPGIVSEHLAIFIVFFGFLFGHQVGLMITAHVSKLSFPYLNVPVNAILLSGVSIAYFESFIQEFIPINQRLVLKIYLVIAAYQYYDLASSVIQQICTYLDIGCLYIKKKPVEKTS</sequence>
<dbReference type="EMBL" id="LN721931">
    <property type="protein sequence ID" value="CEP09571.1"/>
    <property type="molecule type" value="Genomic_DNA"/>
</dbReference>
<dbReference type="PROSITE" id="PS00379">
    <property type="entry name" value="CDP_ALCOHOL_P_TRANSF"/>
    <property type="match status" value="1"/>
</dbReference>
<keyword evidence="3 5" id="KW-0808">Transferase</keyword>
<evidence type="ECO:0000256" key="5">
    <source>
        <dbReference type="RuleBase" id="RU003750"/>
    </source>
</evidence>
<dbReference type="Pfam" id="PF01066">
    <property type="entry name" value="CDP-OH_P_transf"/>
    <property type="match status" value="1"/>
</dbReference>
<dbReference type="OrthoDB" id="196717at2759"/>
<evidence type="ECO:0000256" key="3">
    <source>
        <dbReference type="ARBA" id="ARBA00022679"/>
    </source>
</evidence>
<comment type="similarity">
    <text evidence="2 5">Belongs to the CDP-alcohol phosphatidyltransferase class-I family.</text>
</comment>
<dbReference type="AlphaFoldDB" id="A0A0B7MU57"/>
<dbReference type="GO" id="GO:0016780">
    <property type="term" value="F:phosphotransferase activity, for other substituted phosphate groups"/>
    <property type="evidence" value="ECO:0007669"/>
    <property type="project" value="InterPro"/>
</dbReference>
<comment type="subcellular location">
    <subcellularLocation>
        <location evidence="1">Membrane</location>
    </subcellularLocation>
</comment>